<dbReference type="AlphaFoldDB" id="A0A9X0DFJ8"/>
<name>A0A9X0DFJ8_9HELO</name>
<dbReference type="EMBL" id="JAPEIS010000012">
    <property type="protein sequence ID" value="KAJ8061009.1"/>
    <property type="molecule type" value="Genomic_DNA"/>
</dbReference>
<sequence>MQTALHEGVGCSIPNHYKRDTPQQTSLLVVNGFQVRCTSITSIGANLSSPNEGIPASNDASNIADLSSPALVPEAMPELHSRLLPQYPTPEISIPTQLL</sequence>
<protein>
    <submittedName>
        <fullName evidence="1">Uncharacterized protein</fullName>
    </submittedName>
</protein>
<evidence type="ECO:0000313" key="2">
    <source>
        <dbReference type="Proteomes" id="UP001152300"/>
    </source>
</evidence>
<reference evidence="1" key="1">
    <citation type="submission" date="2022-11" db="EMBL/GenBank/DDBJ databases">
        <title>Genome Resource of Sclerotinia nivalis Strain SnTB1, a Plant Pathogen Isolated from American Ginseng.</title>
        <authorList>
            <person name="Fan S."/>
        </authorList>
    </citation>
    <scope>NUCLEOTIDE SEQUENCE</scope>
    <source>
        <strain evidence="1">SnTB1</strain>
    </source>
</reference>
<comment type="caution">
    <text evidence="1">The sequence shown here is derived from an EMBL/GenBank/DDBJ whole genome shotgun (WGS) entry which is preliminary data.</text>
</comment>
<organism evidence="1 2">
    <name type="scientific">Sclerotinia nivalis</name>
    <dbReference type="NCBI Taxonomy" id="352851"/>
    <lineage>
        <taxon>Eukaryota</taxon>
        <taxon>Fungi</taxon>
        <taxon>Dikarya</taxon>
        <taxon>Ascomycota</taxon>
        <taxon>Pezizomycotina</taxon>
        <taxon>Leotiomycetes</taxon>
        <taxon>Helotiales</taxon>
        <taxon>Sclerotiniaceae</taxon>
        <taxon>Sclerotinia</taxon>
    </lineage>
</organism>
<dbReference type="Proteomes" id="UP001152300">
    <property type="component" value="Unassembled WGS sequence"/>
</dbReference>
<evidence type="ECO:0000313" key="1">
    <source>
        <dbReference type="EMBL" id="KAJ8061009.1"/>
    </source>
</evidence>
<accession>A0A9X0DFJ8</accession>
<proteinExistence type="predicted"/>
<gene>
    <name evidence="1" type="ORF">OCU04_010087</name>
</gene>
<keyword evidence="2" id="KW-1185">Reference proteome</keyword>